<dbReference type="SMART" id="SM00389">
    <property type="entry name" value="HOX"/>
    <property type="match status" value="1"/>
</dbReference>
<comment type="subcellular location">
    <subcellularLocation>
        <location evidence="1 6">Nucleus</location>
    </subcellularLocation>
</comment>
<evidence type="ECO:0000256" key="4">
    <source>
        <dbReference type="ARBA" id="ARBA00023155"/>
    </source>
</evidence>
<dbReference type="Gene3D" id="1.10.10.60">
    <property type="entry name" value="Homeodomain-like"/>
    <property type="match status" value="1"/>
</dbReference>
<name>A0AAV4TCK0_9ARAC</name>
<dbReference type="InterPro" id="IPR050224">
    <property type="entry name" value="TALE_homeobox"/>
</dbReference>
<dbReference type="CDD" id="cd00086">
    <property type="entry name" value="homeodomain"/>
    <property type="match status" value="1"/>
</dbReference>
<gene>
    <name evidence="9" type="primary">meis3-b</name>
    <name evidence="9" type="ORF">CDAR_603001</name>
</gene>
<dbReference type="Proteomes" id="UP001054837">
    <property type="component" value="Unassembled WGS sequence"/>
</dbReference>
<keyword evidence="4 6" id="KW-0371">Homeobox</keyword>
<comment type="similarity">
    <text evidence="2">Belongs to the TALE/MEIS homeobox family.</text>
</comment>
<evidence type="ECO:0000256" key="1">
    <source>
        <dbReference type="ARBA" id="ARBA00004123"/>
    </source>
</evidence>
<evidence type="ECO:0000259" key="8">
    <source>
        <dbReference type="PROSITE" id="PS50071"/>
    </source>
</evidence>
<dbReference type="AlphaFoldDB" id="A0AAV4TCK0"/>
<keyword evidence="5 6" id="KW-0539">Nucleus</keyword>
<proteinExistence type="inferred from homology"/>
<keyword evidence="10" id="KW-1185">Reference proteome</keyword>
<comment type="caution">
    <text evidence="9">The sequence shown here is derived from an EMBL/GenBank/DDBJ whole genome shotgun (WGS) entry which is preliminary data.</text>
</comment>
<reference evidence="9 10" key="1">
    <citation type="submission" date="2021-06" db="EMBL/GenBank/DDBJ databases">
        <title>Caerostris darwini draft genome.</title>
        <authorList>
            <person name="Kono N."/>
            <person name="Arakawa K."/>
        </authorList>
    </citation>
    <scope>NUCLEOTIDE SEQUENCE [LARGE SCALE GENOMIC DNA]</scope>
</reference>
<dbReference type="SUPFAM" id="SSF46689">
    <property type="entry name" value="Homeodomain-like"/>
    <property type="match status" value="1"/>
</dbReference>
<evidence type="ECO:0000256" key="7">
    <source>
        <dbReference type="SAM" id="MobiDB-lite"/>
    </source>
</evidence>
<dbReference type="Pfam" id="PF05920">
    <property type="entry name" value="Homeobox_KN"/>
    <property type="match status" value="1"/>
</dbReference>
<dbReference type="InterPro" id="IPR009057">
    <property type="entry name" value="Homeodomain-like_sf"/>
</dbReference>
<dbReference type="GO" id="GO:0000987">
    <property type="term" value="F:cis-regulatory region sequence-specific DNA binding"/>
    <property type="evidence" value="ECO:0007669"/>
    <property type="project" value="UniProtKB-ARBA"/>
</dbReference>
<sequence length="232" mass="25979">MKDYYTDHSSRHTYFRRRKFLRARWVNSAPASEGISGRLNGLNDDKSALLYIFWFPLYPLTAPDTLRGLPALRGRVPDLWTGLNNWPLRHPYPSEDQKKQLAQDTGLTILQVNNWFINARRRIVQPMIDQSNRAGGTMGTPGAAYSPESSAMGYMMDGASPMHIRTSSLQNLSCPENMALGHMASYSQLRSPHSQAMLLPGHAMMMPHGPLPPPHSSPYDSSPSSIMDLHTS</sequence>
<protein>
    <submittedName>
        <fullName evidence="9">Homeobox protein meis3-B</fullName>
    </submittedName>
</protein>
<dbReference type="InterPro" id="IPR008422">
    <property type="entry name" value="KN_HD"/>
</dbReference>
<keyword evidence="3 6" id="KW-0238">DNA-binding</keyword>
<feature type="region of interest" description="Disordered" evidence="7">
    <location>
        <begin position="205"/>
        <end position="232"/>
    </location>
</feature>
<dbReference type="PANTHER" id="PTHR11850">
    <property type="entry name" value="HOMEOBOX PROTEIN TRANSCRIPTION FACTORS"/>
    <property type="match status" value="1"/>
</dbReference>
<dbReference type="GO" id="GO:0006355">
    <property type="term" value="P:regulation of DNA-templated transcription"/>
    <property type="evidence" value="ECO:0007669"/>
    <property type="project" value="InterPro"/>
</dbReference>
<dbReference type="GO" id="GO:0001654">
    <property type="term" value="P:eye development"/>
    <property type="evidence" value="ECO:0007669"/>
    <property type="project" value="UniProtKB-ARBA"/>
</dbReference>
<dbReference type="GO" id="GO:0005634">
    <property type="term" value="C:nucleus"/>
    <property type="evidence" value="ECO:0007669"/>
    <property type="project" value="UniProtKB-SubCell"/>
</dbReference>
<dbReference type="PROSITE" id="PS50071">
    <property type="entry name" value="HOMEOBOX_2"/>
    <property type="match status" value="1"/>
</dbReference>
<dbReference type="InterPro" id="IPR001356">
    <property type="entry name" value="HD"/>
</dbReference>
<evidence type="ECO:0000313" key="9">
    <source>
        <dbReference type="EMBL" id="GIY44293.1"/>
    </source>
</evidence>
<dbReference type="FunFam" id="1.10.10.60:FF:000004">
    <property type="entry name" value="Meis2 homeobox isoform 2c"/>
    <property type="match status" value="1"/>
</dbReference>
<evidence type="ECO:0000256" key="2">
    <source>
        <dbReference type="ARBA" id="ARBA00009661"/>
    </source>
</evidence>
<feature type="DNA-binding region" description="Homeobox" evidence="6">
    <location>
        <begin position="85"/>
        <end position="127"/>
    </location>
</feature>
<dbReference type="GO" id="GO:0048646">
    <property type="term" value="P:anatomical structure formation involved in morphogenesis"/>
    <property type="evidence" value="ECO:0007669"/>
    <property type="project" value="UniProtKB-ARBA"/>
</dbReference>
<dbReference type="GO" id="GO:0048663">
    <property type="term" value="P:neuron fate commitment"/>
    <property type="evidence" value="ECO:0007669"/>
    <property type="project" value="UniProtKB-ARBA"/>
</dbReference>
<evidence type="ECO:0000256" key="5">
    <source>
        <dbReference type="ARBA" id="ARBA00023242"/>
    </source>
</evidence>
<feature type="domain" description="Homeobox" evidence="8">
    <location>
        <begin position="83"/>
        <end position="126"/>
    </location>
</feature>
<accession>A0AAV4TCK0</accession>
<dbReference type="EMBL" id="BPLQ01009494">
    <property type="protein sequence ID" value="GIY44293.1"/>
    <property type="molecule type" value="Genomic_DNA"/>
</dbReference>
<organism evidence="9 10">
    <name type="scientific">Caerostris darwini</name>
    <dbReference type="NCBI Taxonomy" id="1538125"/>
    <lineage>
        <taxon>Eukaryota</taxon>
        <taxon>Metazoa</taxon>
        <taxon>Ecdysozoa</taxon>
        <taxon>Arthropoda</taxon>
        <taxon>Chelicerata</taxon>
        <taxon>Arachnida</taxon>
        <taxon>Araneae</taxon>
        <taxon>Araneomorphae</taxon>
        <taxon>Entelegynae</taxon>
        <taxon>Araneoidea</taxon>
        <taxon>Araneidae</taxon>
        <taxon>Caerostris</taxon>
    </lineage>
</organism>
<evidence type="ECO:0000256" key="3">
    <source>
        <dbReference type="ARBA" id="ARBA00023125"/>
    </source>
</evidence>
<evidence type="ECO:0000256" key="6">
    <source>
        <dbReference type="PROSITE-ProRule" id="PRU00108"/>
    </source>
</evidence>
<evidence type="ECO:0000313" key="10">
    <source>
        <dbReference type="Proteomes" id="UP001054837"/>
    </source>
</evidence>